<evidence type="ECO:0000313" key="2">
    <source>
        <dbReference type="EMBL" id="KAF8480296.1"/>
    </source>
</evidence>
<gene>
    <name evidence="2" type="ORF">DFH94DRAFT_741791</name>
</gene>
<dbReference type="OrthoDB" id="3233349at2759"/>
<protein>
    <submittedName>
        <fullName evidence="2">Uncharacterized protein</fullName>
    </submittedName>
</protein>
<dbReference type="EMBL" id="WHVB01000008">
    <property type="protein sequence ID" value="KAF8480296.1"/>
    <property type="molecule type" value="Genomic_DNA"/>
</dbReference>
<evidence type="ECO:0000313" key="3">
    <source>
        <dbReference type="Proteomes" id="UP000759537"/>
    </source>
</evidence>
<feature type="compositionally biased region" description="Pro residues" evidence="1">
    <location>
        <begin position="286"/>
        <end position="297"/>
    </location>
</feature>
<proteinExistence type="predicted"/>
<feature type="region of interest" description="Disordered" evidence="1">
    <location>
        <begin position="202"/>
        <end position="471"/>
    </location>
</feature>
<feature type="compositionally biased region" description="Polar residues" evidence="1">
    <location>
        <begin position="363"/>
        <end position="372"/>
    </location>
</feature>
<dbReference type="Proteomes" id="UP000759537">
    <property type="component" value="Unassembled WGS sequence"/>
</dbReference>
<sequence>MHHVALYVALCQINNLQSSVQGRPRTQHDYNSPQLAVESLYSLRHRPLVIPSSTWSHTLDLTNLPFSRFTYICLFSMHPSCAVMSLSVSSFPEAPPKVPRPPKWQETLSLKSSGKFLGSLLNKRPVPFLKGIGHLAKTHVKESIIHLRVNVPRCRAQHPSSLSRPPIQSSSFVIDIIPIPNCDECSSDASSLGPTIEFSASSRSISPAASSTPSTANTAISTTDTVKPPHRSSQSLVEDPTHAHEEDERPPVPPPKDHVKVASVVCNSEPHDYQPSDSDATITLPISPPLTTQPPATPSQIPRLRSHSVSAAVKAPAATETVPPTRRPRYKSETAVGSRRRTASSSPPDDSSSSSSSERKGSSNRGKNSTSVALPPLPSSAHTSSISPKQQKRETRSKRARSGASSKSMGSNSSKTAESPVILSTNHFRPKTSNGVSTRVRSRSHSPSLVVSPLDGASQPPPLPLPPNSLDRGTWLRLVALPHAESGIPVRGSGSRMQQQQQQQQYRPRAASEAVLTTSR</sequence>
<feature type="compositionally biased region" description="Polar residues" evidence="1">
    <location>
        <begin position="422"/>
        <end position="449"/>
    </location>
</feature>
<feature type="compositionally biased region" description="Polar residues" evidence="1">
    <location>
        <begin position="380"/>
        <end position="389"/>
    </location>
</feature>
<reference evidence="2" key="1">
    <citation type="submission" date="2019-10" db="EMBL/GenBank/DDBJ databases">
        <authorList>
            <consortium name="DOE Joint Genome Institute"/>
            <person name="Kuo A."/>
            <person name="Miyauchi S."/>
            <person name="Kiss E."/>
            <person name="Drula E."/>
            <person name="Kohler A."/>
            <person name="Sanchez-Garcia M."/>
            <person name="Andreopoulos B."/>
            <person name="Barry K.W."/>
            <person name="Bonito G."/>
            <person name="Buee M."/>
            <person name="Carver A."/>
            <person name="Chen C."/>
            <person name="Cichocki N."/>
            <person name="Clum A."/>
            <person name="Culley D."/>
            <person name="Crous P.W."/>
            <person name="Fauchery L."/>
            <person name="Girlanda M."/>
            <person name="Hayes R."/>
            <person name="Keri Z."/>
            <person name="LaButti K."/>
            <person name="Lipzen A."/>
            <person name="Lombard V."/>
            <person name="Magnuson J."/>
            <person name="Maillard F."/>
            <person name="Morin E."/>
            <person name="Murat C."/>
            <person name="Nolan M."/>
            <person name="Ohm R."/>
            <person name="Pangilinan J."/>
            <person name="Pereira M."/>
            <person name="Perotto S."/>
            <person name="Peter M."/>
            <person name="Riley R."/>
            <person name="Sitrit Y."/>
            <person name="Stielow B."/>
            <person name="Szollosi G."/>
            <person name="Zifcakova L."/>
            <person name="Stursova M."/>
            <person name="Spatafora J.W."/>
            <person name="Tedersoo L."/>
            <person name="Vaario L.-M."/>
            <person name="Yamada A."/>
            <person name="Yan M."/>
            <person name="Wang P."/>
            <person name="Xu J."/>
            <person name="Bruns T."/>
            <person name="Baldrian P."/>
            <person name="Vilgalys R."/>
            <person name="Henrissat B."/>
            <person name="Grigoriev I.V."/>
            <person name="Hibbett D."/>
            <person name="Nagy L.G."/>
            <person name="Martin F.M."/>
        </authorList>
    </citation>
    <scope>NUCLEOTIDE SEQUENCE</scope>
    <source>
        <strain evidence="2">Prilba</strain>
    </source>
</reference>
<reference evidence="2" key="2">
    <citation type="journal article" date="2020" name="Nat. Commun.">
        <title>Large-scale genome sequencing of mycorrhizal fungi provides insights into the early evolution of symbiotic traits.</title>
        <authorList>
            <person name="Miyauchi S."/>
            <person name="Kiss E."/>
            <person name="Kuo A."/>
            <person name="Drula E."/>
            <person name="Kohler A."/>
            <person name="Sanchez-Garcia M."/>
            <person name="Morin E."/>
            <person name="Andreopoulos B."/>
            <person name="Barry K.W."/>
            <person name="Bonito G."/>
            <person name="Buee M."/>
            <person name="Carver A."/>
            <person name="Chen C."/>
            <person name="Cichocki N."/>
            <person name="Clum A."/>
            <person name="Culley D."/>
            <person name="Crous P.W."/>
            <person name="Fauchery L."/>
            <person name="Girlanda M."/>
            <person name="Hayes R.D."/>
            <person name="Keri Z."/>
            <person name="LaButti K."/>
            <person name="Lipzen A."/>
            <person name="Lombard V."/>
            <person name="Magnuson J."/>
            <person name="Maillard F."/>
            <person name="Murat C."/>
            <person name="Nolan M."/>
            <person name="Ohm R.A."/>
            <person name="Pangilinan J."/>
            <person name="Pereira M.F."/>
            <person name="Perotto S."/>
            <person name="Peter M."/>
            <person name="Pfister S."/>
            <person name="Riley R."/>
            <person name="Sitrit Y."/>
            <person name="Stielow J.B."/>
            <person name="Szollosi G."/>
            <person name="Zifcakova L."/>
            <person name="Stursova M."/>
            <person name="Spatafora J.W."/>
            <person name="Tedersoo L."/>
            <person name="Vaario L.M."/>
            <person name="Yamada A."/>
            <person name="Yan M."/>
            <person name="Wang P."/>
            <person name="Xu J."/>
            <person name="Bruns T."/>
            <person name="Baldrian P."/>
            <person name="Vilgalys R."/>
            <person name="Dunand C."/>
            <person name="Henrissat B."/>
            <person name="Grigoriev I.V."/>
            <person name="Hibbett D."/>
            <person name="Nagy L.G."/>
            <person name="Martin F.M."/>
        </authorList>
    </citation>
    <scope>NUCLEOTIDE SEQUENCE</scope>
    <source>
        <strain evidence="2">Prilba</strain>
    </source>
</reference>
<feature type="compositionally biased region" description="Basic and acidic residues" evidence="1">
    <location>
        <begin position="239"/>
        <end position="260"/>
    </location>
</feature>
<comment type="caution">
    <text evidence="2">The sequence shown here is derived from an EMBL/GenBank/DDBJ whole genome shotgun (WGS) entry which is preliminary data.</text>
</comment>
<feature type="compositionally biased region" description="Low complexity" evidence="1">
    <location>
        <begin position="202"/>
        <end position="223"/>
    </location>
</feature>
<accession>A0A9P5MWE6</accession>
<name>A0A9P5MWE6_9AGAM</name>
<dbReference type="AlphaFoldDB" id="A0A9P5MWE6"/>
<organism evidence="2 3">
    <name type="scientific">Russula ochroleuca</name>
    <dbReference type="NCBI Taxonomy" id="152965"/>
    <lineage>
        <taxon>Eukaryota</taxon>
        <taxon>Fungi</taxon>
        <taxon>Dikarya</taxon>
        <taxon>Basidiomycota</taxon>
        <taxon>Agaricomycotina</taxon>
        <taxon>Agaricomycetes</taxon>
        <taxon>Russulales</taxon>
        <taxon>Russulaceae</taxon>
        <taxon>Russula</taxon>
    </lineage>
</organism>
<feature type="compositionally biased region" description="Low complexity" evidence="1">
    <location>
        <begin position="402"/>
        <end position="417"/>
    </location>
</feature>
<keyword evidence="3" id="KW-1185">Reference proteome</keyword>
<evidence type="ECO:0000256" key="1">
    <source>
        <dbReference type="SAM" id="MobiDB-lite"/>
    </source>
</evidence>
<feature type="region of interest" description="Disordered" evidence="1">
    <location>
        <begin position="486"/>
        <end position="520"/>
    </location>
</feature>
<feature type="compositionally biased region" description="Low complexity" evidence="1">
    <location>
        <begin position="344"/>
        <end position="356"/>
    </location>
</feature>